<evidence type="ECO:0000313" key="2">
    <source>
        <dbReference type="EMBL" id="AKU98859.1"/>
    </source>
</evidence>
<protein>
    <recommendedName>
        <fullName evidence="4">Tetratricopeptide repeat protein</fullName>
    </recommendedName>
</protein>
<dbReference type="KEGG" id="llu:AKJ09_05523"/>
<dbReference type="Proteomes" id="UP000064967">
    <property type="component" value="Chromosome"/>
</dbReference>
<evidence type="ECO:0000313" key="3">
    <source>
        <dbReference type="Proteomes" id="UP000064967"/>
    </source>
</evidence>
<name>A0A0K1Q0C7_9BACT</name>
<proteinExistence type="predicted"/>
<feature type="compositionally biased region" description="Pro residues" evidence="1">
    <location>
        <begin position="439"/>
        <end position="458"/>
    </location>
</feature>
<dbReference type="STRING" id="1391654.AKJ09_05523"/>
<organism evidence="2 3">
    <name type="scientific">Labilithrix luteola</name>
    <dbReference type="NCBI Taxonomy" id="1391654"/>
    <lineage>
        <taxon>Bacteria</taxon>
        <taxon>Pseudomonadati</taxon>
        <taxon>Myxococcota</taxon>
        <taxon>Polyangia</taxon>
        <taxon>Polyangiales</taxon>
        <taxon>Labilitrichaceae</taxon>
        <taxon>Labilithrix</taxon>
    </lineage>
</organism>
<sequence>MRNDETWVELGVRIEVPCDPEAALVTNFLYGDSTASPLTSNFLEFLRDAVDFTVFVLQADERIKQCHERVKARKAEANQELARLERFVGTVAKAIETAEKGAATSPASRCAGRLNELVVSTHKASIEAAKVDLAADLERIDADEAATRQESFDALASMITRHDLHGASAVTRLVLDGGRYVASLSCQASFGLEWVCELGADDANVFASALRIDRIAPQLEIRAPQVSGWITKEVKVRPQKLERFLVRKLSNDGTTLSFELRAESGGENGFDFEIELSTMRLTAVRVGPQGDAANGPFEIHGDDLAALLDLSDKLARAAAAFEKRRLLNATFAGTDFQALPTFIPFVERLVGMMAPVLHVISERSLTQNELVLRRALGNDRREEIFVAKGTLREKYDVLAPALRTIFKPLRLEPETRAKTPPPPAPTNEATPMRAELPASKPPPPPGTQPRPVPIPPLRAPRASAPSFSSIEVKDGQPLAESKPNANGTPPATNAKARESVTSEAKIAASPAPPPAVPAPKPAPANGASGGLSLSSLAAVKNEALAAALKKITMLYKNGRLDDAYPEFSRLFTGPKFATFAVDERRHALELMLVRMKPARSTPEVLEAYRAAVTHLKGLSSGRPEARDHEMLGLAFSVLEDPKSARSAFEKALELERARDAKSERCEVLAKRIEEIAEAR</sequence>
<feature type="compositionally biased region" description="Low complexity" evidence="1">
    <location>
        <begin position="426"/>
        <end position="438"/>
    </location>
</feature>
<evidence type="ECO:0000256" key="1">
    <source>
        <dbReference type="SAM" id="MobiDB-lite"/>
    </source>
</evidence>
<feature type="region of interest" description="Disordered" evidence="1">
    <location>
        <begin position="410"/>
        <end position="527"/>
    </location>
</feature>
<feature type="compositionally biased region" description="Low complexity" evidence="1">
    <location>
        <begin position="459"/>
        <end position="470"/>
    </location>
</feature>
<dbReference type="EMBL" id="CP012333">
    <property type="protein sequence ID" value="AKU98859.1"/>
    <property type="molecule type" value="Genomic_DNA"/>
</dbReference>
<accession>A0A0K1Q0C7</accession>
<feature type="compositionally biased region" description="Pro residues" evidence="1">
    <location>
        <begin position="510"/>
        <end position="522"/>
    </location>
</feature>
<reference evidence="2 3" key="1">
    <citation type="submission" date="2015-08" db="EMBL/GenBank/DDBJ databases">
        <authorList>
            <person name="Babu N.S."/>
            <person name="Beckwith C.J."/>
            <person name="Beseler K.G."/>
            <person name="Brison A."/>
            <person name="Carone J.V."/>
            <person name="Caskin T.P."/>
            <person name="Diamond M."/>
            <person name="Durham M.E."/>
            <person name="Foxe J.M."/>
            <person name="Go M."/>
            <person name="Henderson B.A."/>
            <person name="Jones I.B."/>
            <person name="McGettigan J.A."/>
            <person name="Micheletti S.J."/>
            <person name="Nasrallah M.E."/>
            <person name="Ortiz D."/>
            <person name="Piller C.R."/>
            <person name="Privatt S.R."/>
            <person name="Schneider S.L."/>
            <person name="Sharp S."/>
            <person name="Smith T.C."/>
            <person name="Stanton J.D."/>
            <person name="Ullery H.E."/>
            <person name="Wilson R.J."/>
            <person name="Serrano M.G."/>
            <person name="Buck G."/>
            <person name="Lee V."/>
            <person name="Wang Y."/>
            <person name="Carvalho R."/>
            <person name="Voegtly L."/>
            <person name="Shi R."/>
            <person name="Duckworth R."/>
            <person name="Johnson A."/>
            <person name="Loviza R."/>
            <person name="Walstead R."/>
            <person name="Shah Z."/>
            <person name="Kiflezghi M."/>
            <person name="Wade K."/>
            <person name="Ball S.L."/>
            <person name="Bradley K.W."/>
            <person name="Asai D.J."/>
            <person name="Bowman C.A."/>
            <person name="Russell D.A."/>
            <person name="Pope W.H."/>
            <person name="Jacobs-Sera D."/>
            <person name="Hendrix R.W."/>
            <person name="Hatfull G.F."/>
        </authorList>
    </citation>
    <scope>NUCLEOTIDE SEQUENCE [LARGE SCALE GENOMIC DNA]</scope>
    <source>
        <strain evidence="2 3">DSM 27648</strain>
    </source>
</reference>
<gene>
    <name evidence="2" type="ORF">AKJ09_05523</name>
</gene>
<keyword evidence="3" id="KW-1185">Reference proteome</keyword>
<evidence type="ECO:0008006" key="4">
    <source>
        <dbReference type="Google" id="ProtNLM"/>
    </source>
</evidence>
<dbReference type="AlphaFoldDB" id="A0A0K1Q0C7"/>